<reference evidence="1" key="1">
    <citation type="journal article" date="2008" name="Proc. Natl. Acad. Sci. U.S.A.">
        <title>Whole-genome comparison of disease and carriage strains provides insights into virulence evolution in Neisseria meningitidis.</title>
        <authorList>
            <person name="Schoen C."/>
            <person name="Blom J."/>
            <person name="Claus H."/>
            <person name="Schramm-Glueck A."/>
            <person name="Brandt P."/>
            <person name="Mueller T."/>
            <person name="Goesmann A."/>
            <person name="Joseph B."/>
            <person name="Konietzny S."/>
            <person name="Kurzai O."/>
            <person name="Schmitt C."/>
            <person name="Friedrich T."/>
            <person name="Linke B."/>
            <person name="Vogel U."/>
            <person name="Frosch M."/>
        </authorList>
    </citation>
    <scope>NUCLEOTIDE SEQUENCE</scope>
    <source>
        <strain evidence="1">Alpha275</strain>
    </source>
</reference>
<dbReference type="AlphaFoldDB" id="C6SL64"/>
<accession>C6SL64</accession>
<name>C6SL64_NEIME</name>
<gene>
    <name evidence="1" type="ORF">NMW_1686</name>
</gene>
<sequence length="53" mass="5730">MSEAILATHSNPRNSILGHTPLPVFPAFAIQAFVVRQITIRAEDACFLGVNHG</sequence>
<organism evidence="1">
    <name type="scientific">Neisseria meningitidis alpha275</name>
    <dbReference type="NCBI Taxonomy" id="295996"/>
    <lineage>
        <taxon>Bacteria</taxon>
        <taxon>Pseudomonadati</taxon>
        <taxon>Pseudomonadota</taxon>
        <taxon>Betaproteobacteria</taxon>
        <taxon>Neisseriales</taxon>
        <taxon>Neisseriaceae</taxon>
        <taxon>Neisseria</taxon>
    </lineage>
</organism>
<evidence type="ECO:0000313" key="1">
    <source>
        <dbReference type="EMBL" id="CBA08848.1"/>
    </source>
</evidence>
<protein>
    <submittedName>
        <fullName evidence="1">Uncharacterized protein</fullName>
    </submittedName>
</protein>
<dbReference type="EMBL" id="AM889138">
    <property type="protein sequence ID" value="CBA08848.1"/>
    <property type="molecule type" value="Genomic_DNA"/>
</dbReference>
<proteinExistence type="predicted"/>